<name>R9GU33_9SPHI</name>
<dbReference type="PATRIC" id="fig|1150600.3.peg.1417"/>
<comment type="caution">
    <text evidence="7">The sequence shown here is derived from an EMBL/GenBank/DDBJ whole genome shotgun (WGS) entry which is preliminary data.</text>
</comment>
<protein>
    <recommendedName>
        <fullName evidence="2">site-specific DNA-methyltransferase (adenine-specific)</fullName>
        <ecNumber evidence="2">2.1.1.72</ecNumber>
    </recommendedName>
</protein>
<comment type="similarity">
    <text evidence="1">Belongs to the N(4)/N(6)-methyltransferase family.</text>
</comment>
<dbReference type="GO" id="GO:0006298">
    <property type="term" value="P:mismatch repair"/>
    <property type="evidence" value="ECO:0007669"/>
    <property type="project" value="TreeGrafter"/>
</dbReference>
<evidence type="ECO:0000256" key="6">
    <source>
        <dbReference type="ARBA" id="ARBA00047942"/>
    </source>
</evidence>
<evidence type="ECO:0000313" key="8">
    <source>
        <dbReference type="Proteomes" id="UP000014174"/>
    </source>
</evidence>
<dbReference type="InterPro" id="IPR029063">
    <property type="entry name" value="SAM-dependent_MTases_sf"/>
</dbReference>
<evidence type="ECO:0000256" key="3">
    <source>
        <dbReference type="ARBA" id="ARBA00022603"/>
    </source>
</evidence>
<gene>
    <name evidence="7" type="ORF">ADIARSV_1443</name>
</gene>
<reference evidence="7 8" key="1">
    <citation type="journal article" date="2013" name="Genome Announc.">
        <title>Draft Genome Sequence of Arcticibacter svalbardensis Strain MN12-7T, a Member of the Family Sphingobacteriaceae Isolated from an Arctic Soil Sample.</title>
        <authorList>
            <person name="Shivaji S."/>
            <person name="Ara S."/>
            <person name="Prasad S."/>
            <person name="Manasa B.P."/>
            <person name="Begum Z."/>
            <person name="Singh A."/>
            <person name="Kumar Pinnaka A."/>
        </authorList>
    </citation>
    <scope>NUCLEOTIDE SEQUENCE [LARGE SCALE GENOMIC DNA]</scope>
    <source>
        <strain evidence="7 8">MN12-7</strain>
    </source>
</reference>
<keyword evidence="5" id="KW-0949">S-adenosyl-L-methionine</keyword>
<keyword evidence="8" id="KW-1185">Reference proteome</keyword>
<dbReference type="SUPFAM" id="SSF53335">
    <property type="entry name" value="S-adenosyl-L-methionine-dependent methyltransferases"/>
    <property type="match status" value="1"/>
</dbReference>
<evidence type="ECO:0000256" key="4">
    <source>
        <dbReference type="ARBA" id="ARBA00022679"/>
    </source>
</evidence>
<evidence type="ECO:0000256" key="2">
    <source>
        <dbReference type="ARBA" id="ARBA00011900"/>
    </source>
</evidence>
<dbReference type="PANTHER" id="PTHR30481">
    <property type="entry name" value="DNA ADENINE METHYLASE"/>
    <property type="match status" value="1"/>
</dbReference>
<organism evidence="7 8">
    <name type="scientific">Arcticibacter svalbardensis MN12-7</name>
    <dbReference type="NCBI Taxonomy" id="1150600"/>
    <lineage>
        <taxon>Bacteria</taxon>
        <taxon>Pseudomonadati</taxon>
        <taxon>Bacteroidota</taxon>
        <taxon>Sphingobacteriia</taxon>
        <taxon>Sphingobacteriales</taxon>
        <taxon>Sphingobacteriaceae</taxon>
        <taxon>Arcticibacter</taxon>
    </lineage>
</organism>
<dbReference type="GO" id="GO:0032259">
    <property type="term" value="P:methylation"/>
    <property type="evidence" value="ECO:0007669"/>
    <property type="project" value="UniProtKB-KW"/>
</dbReference>
<dbReference type="EC" id="2.1.1.72" evidence="2"/>
<evidence type="ECO:0000313" key="7">
    <source>
        <dbReference type="EMBL" id="EOR95372.1"/>
    </source>
</evidence>
<dbReference type="STRING" id="1150600.ADIARSV_1443"/>
<accession>R9GU33</accession>
<proteinExistence type="inferred from homology"/>
<dbReference type="Pfam" id="PF02086">
    <property type="entry name" value="MethyltransfD12"/>
    <property type="match status" value="1"/>
</dbReference>
<dbReference type="PRINTS" id="PR00505">
    <property type="entry name" value="D12N6MTFRASE"/>
</dbReference>
<dbReference type="GO" id="GO:0009007">
    <property type="term" value="F:site-specific DNA-methyltransferase (adenine-specific) activity"/>
    <property type="evidence" value="ECO:0007669"/>
    <property type="project" value="UniProtKB-EC"/>
</dbReference>
<dbReference type="InterPro" id="IPR012327">
    <property type="entry name" value="MeTrfase_D12"/>
</dbReference>
<dbReference type="AlphaFoldDB" id="R9GU33"/>
<dbReference type="EMBL" id="AQPN01000052">
    <property type="protein sequence ID" value="EOR95372.1"/>
    <property type="molecule type" value="Genomic_DNA"/>
</dbReference>
<dbReference type="GO" id="GO:0043565">
    <property type="term" value="F:sequence-specific DNA binding"/>
    <property type="evidence" value="ECO:0007669"/>
    <property type="project" value="TreeGrafter"/>
</dbReference>
<dbReference type="Proteomes" id="UP000014174">
    <property type="component" value="Unassembled WGS sequence"/>
</dbReference>
<dbReference type="GO" id="GO:1904047">
    <property type="term" value="F:S-adenosyl-L-methionine binding"/>
    <property type="evidence" value="ECO:0007669"/>
    <property type="project" value="TreeGrafter"/>
</dbReference>
<sequence>MLYSPLRYPGGKNKLSAFIAKICVDNKVDGHYVEPYSGGASVALFLLFEGFVKKITINDMDRSIYAFWYCVLNKTNELCELIERAEITPQEWRVQRKIQTNKTKASLLDLGFSTFFLNRTNRSGIIKAGIIGGIKQDGKYLMDCRFNKIELIDRIKKISKRRTDITLYQKDAVKLIDKIQKASNHENTVFYFDPPYYLKASSLYMNHYQDDNHKTVSEKIKGIKNIKWIVSYDNVPEIQALYQECTKKEFSFKHTAYESRLGQEILFFSPSLKQPEIENWDPLNFSIKRTSSDKNIIYKAKRSRKTNLGV</sequence>
<comment type="catalytic activity">
    <reaction evidence="6">
        <text>a 2'-deoxyadenosine in DNA + S-adenosyl-L-methionine = an N(6)-methyl-2'-deoxyadenosine in DNA + S-adenosyl-L-homocysteine + H(+)</text>
        <dbReference type="Rhea" id="RHEA:15197"/>
        <dbReference type="Rhea" id="RHEA-COMP:12418"/>
        <dbReference type="Rhea" id="RHEA-COMP:12419"/>
        <dbReference type="ChEBI" id="CHEBI:15378"/>
        <dbReference type="ChEBI" id="CHEBI:57856"/>
        <dbReference type="ChEBI" id="CHEBI:59789"/>
        <dbReference type="ChEBI" id="CHEBI:90615"/>
        <dbReference type="ChEBI" id="CHEBI:90616"/>
        <dbReference type="EC" id="2.1.1.72"/>
    </reaction>
</comment>
<dbReference type="PIRSF" id="PIRSF000398">
    <property type="entry name" value="M_m6A_EcoRV"/>
    <property type="match status" value="1"/>
</dbReference>
<dbReference type="RefSeq" id="WP_016194683.1">
    <property type="nucleotide sequence ID" value="NZ_AQPN01000052.1"/>
</dbReference>
<dbReference type="InterPro" id="IPR023095">
    <property type="entry name" value="Ade_MeTrfase_dom_2"/>
</dbReference>
<dbReference type="GO" id="GO:0009307">
    <property type="term" value="P:DNA restriction-modification system"/>
    <property type="evidence" value="ECO:0007669"/>
    <property type="project" value="InterPro"/>
</dbReference>
<dbReference type="REBASE" id="68682">
    <property type="entry name" value="M.AsvMN127ORF1443P"/>
</dbReference>
<dbReference type="eggNOG" id="COG0338">
    <property type="taxonomic scope" value="Bacteria"/>
</dbReference>
<dbReference type="PANTHER" id="PTHR30481:SF2">
    <property type="entry name" value="SITE-SPECIFIC DNA-METHYLTRANSFERASE (ADENINE-SPECIFIC)"/>
    <property type="match status" value="1"/>
</dbReference>
<dbReference type="OrthoDB" id="9805629at2"/>
<keyword evidence="4 7" id="KW-0808">Transferase</keyword>
<dbReference type="InterPro" id="IPR012263">
    <property type="entry name" value="M_m6A_EcoRV"/>
</dbReference>
<evidence type="ECO:0000256" key="1">
    <source>
        <dbReference type="ARBA" id="ARBA00006594"/>
    </source>
</evidence>
<evidence type="ECO:0000256" key="5">
    <source>
        <dbReference type="ARBA" id="ARBA00022691"/>
    </source>
</evidence>
<dbReference type="Gene3D" id="3.40.50.150">
    <property type="entry name" value="Vaccinia Virus protein VP39"/>
    <property type="match status" value="1"/>
</dbReference>
<dbReference type="Gene3D" id="1.10.1020.10">
    <property type="entry name" value="Adenine-specific Methyltransferase, Domain 2"/>
    <property type="match status" value="1"/>
</dbReference>
<keyword evidence="3 7" id="KW-0489">Methyltransferase</keyword>